<dbReference type="PIRSF" id="PIRSF017316">
    <property type="entry name" value="Pesterase_C1039"/>
    <property type="match status" value="1"/>
</dbReference>
<dbReference type="Gene3D" id="3.90.780.10">
    <property type="entry name" value="5'-Nucleotidase, C-terminal domain"/>
    <property type="match status" value="2"/>
</dbReference>
<dbReference type="InterPro" id="IPR004843">
    <property type="entry name" value="Calcineurin-like_PHP"/>
</dbReference>
<dbReference type="InterPro" id="IPR014485">
    <property type="entry name" value="Pesterase_C1039"/>
</dbReference>
<dbReference type="Gene3D" id="3.60.21.10">
    <property type="match status" value="1"/>
</dbReference>
<gene>
    <name evidence="3" type="ORF">QR685DRAFT_512098</name>
</gene>
<dbReference type="Pfam" id="PF21953">
    <property type="entry name" value="NadN_nucleosid_C"/>
    <property type="match status" value="1"/>
</dbReference>
<dbReference type="CDD" id="cd07407">
    <property type="entry name" value="MPP_YHR202W_N"/>
    <property type="match status" value="1"/>
</dbReference>
<evidence type="ECO:0000313" key="3">
    <source>
        <dbReference type="EMBL" id="KAL0475230.1"/>
    </source>
</evidence>
<accession>A0ABR3DRD9</accession>
<evidence type="ECO:0000259" key="2">
    <source>
        <dbReference type="Pfam" id="PF21953"/>
    </source>
</evidence>
<dbReference type="SUPFAM" id="SSF56300">
    <property type="entry name" value="Metallo-dependent phosphatases"/>
    <property type="match status" value="1"/>
</dbReference>
<comment type="caution">
    <text evidence="3">The sequence shown here is derived from an EMBL/GenBank/DDBJ whole genome shotgun (WGS) entry which is preliminary data.</text>
</comment>
<evidence type="ECO:0000259" key="1">
    <source>
        <dbReference type="Pfam" id="PF00149"/>
    </source>
</evidence>
<dbReference type="Proteomes" id="UP001451303">
    <property type="component" value="Unassembled WGS sequence"/>
</dbReference>
<dbReference type="SUPFAM" id="SSF55816">
    <property type="entry name" value="5'-nucleotidase (syn. UDP-sugar hydrolase), C-terminal domain"/>
    <property type="match status" value="1"/>
</dbReference>
<evidence type="ECO:0000313" key="4">
    <source>
        <dbReference type="Proteomes" id="UP001451303"/>
    </source>
</evidence>
<protein>
    <submittedName>
        <fullName evidence="3">Ser/Thr protein phosphatase</fullName>
    </submittedName>
</protein>
<dbReference type="InterPro" id="IPR041823">
    <property type="entry name" value="YHR202W_N"/>
</dbReference>
<feature type="domain" description="Putative 5'-nucleotidase C-terminal" evidence="2">
    <location>
        <begin position="397"/>
        <end position="610"/>
    </location>
</feature>
<keyword evidence="4" id="KW-1185">Reference proteome</keyword>
<dbReference type="EMBL" id="JAVLET010000001">
    <property type="protein sequence ID" value="KAL0475230.1"/>
    <property type="molecule type" value="Genomic_DNA"/>
</dbReference>
<dbReference type="InterPro" id="IPR036907">
    <property type="entry name" value="5'-Nucleotdase_C_sf"/>
</dbReference>
<dbReference type="PANTHER" id="PTHR11575">
    <property type="entry name" value="5'-NUCLEOTIDASE-RELATED"/>
    <property type="match status" value="1"/>
</dbReference>
<proteinExistence type="predicted"/>
<dbReference type="InterPro" id="IPR029052">
    <property type="entry name" value="Metallo-depent_PP-like"/>
</dbReference>
<sequence length="649" mass="73070">MTLHQKPYIVTYSVTHRYAFVMAVKASILVASAIATLARAAQPGAASPIAAPMRDLVWGKLNFLHTTDTHGWHGGHLQEAQYSADWGDYISFAEHLRKEADGQGVDLLLVDTGDRVEGNGLYDASNPKGKYYYDIYREQDVDIICTGNHELYHASTADGEHLRTIPNFQDKYVASNLDYIDPKTGLQIPMAQRYRKFQTKNQKLIIVAMGFLFDFTGNANNTVVQPVRETIKEQWFQDAIRENPDVFVVIGHVGVKMPEFKEIFTAIRKQNHLTPIIFFGGHVHVRDATAYDSRSFAIASGRYFETIGWMSVDGDLKRTTKDVVATAVNDDEPPSTEAAEFSFHRRYIDNNLLGLYYHTGLNKTTFPTDHGRNVSQMIAQARKDLDLDYTFGCAPKNLWMTRAPYPSEDSIYTWLEKEVLPEIAINDDRKDVPRLVIMNTGAIRFDVFKGKFTRDTTYIISPFLSVLNYIPDVPYEVASKVIGLLNNAGRIMEEHAPMDARFMAIPEQFAITQDIIHEKPMPSFASEGLVDGQKPLSGDGGSKKEPVLIEGYTTKDDIGDDGDDAIHSAINFYVVPNCIQAEVGFSPKEEDEKPKKIDLVFFDFIQPWVMVALKISGGDYTNDDAKRYVNGTFTELMAGWIKENWPANC</sequence>
<reference evidence="3 4" key="1">
    <citation type="submission" date="2023-09" db="EMBL/GenBank/DDBJ databases">
        <title>Multi-omics analysis of a traditional fermented food reveals byproduct-associated fungal strains for waste-to-food upcycling.</title>
        <authorList>
            <consortium name="Lawrence Berkeley National Laboratory"/>
            <person name="Rekdal V.M."/>
            <person name="Villalobos-Escobedo J.M."/>
            <person name="Rodriguez-Valeron N."/>
            <person name="Garcia M.O."/>
            <person name="Vasquez D.P."/>
            <person name="Damayanti I."/>
            <person name="Sorensen P.M."/>
            <person name="Baidoo E.E."/>
            <person name="De Carvalho A.C."/>
            <person name="Riley R."/>
            <person name="Lipzen A."/>
            <person name="He G."/>
            <person name="Yan M."/>
            <person name="Haridas S."/>
            <person name="Daum C."/>
            <person name="Yoshinaga Y."/>
            <person name="Ng V."/>
            <person name="Grigoriev I.V."/>
            <person name="Munk R."/>
            <person name="Nuraida L."/>
            <person name="Wijaya C.H."/>
            <person name="Morales P.-C."/>
            <person name="Keasling J.D."/>
        </authorList>
    </citation>
    <scope>NUCLEOTIDE SEQUENCE [LARGE SCALE GENOMIC DNA]</scope>
    <source>
        <strain evidence="3 4">FGSC 2613</strain>
    </source>
</reference>
<dbReference type="InterPro" id="IPR006179">
    <property type="entry name" value="5_nucleotidase/apyrase"/>
</dbReference>
<dbReference type="Pfam" id="PF00149">
    <property type="entry name" value="Metallophos"/>
    <property type="match status" value="1"/>
</dbReference>
<name>A0ABR3DRD9_NEUIN</name>
<organism evidence="3 4">
    <name type="scientific">Neurospora intermedia</name>
    <dbReference type="NCBI Taxonomy" id="5142"/>
    <lineage>
        <taxon>Eukaryota</taxon>
        <taxon>Fungi</taxon>
        <taxon>Dikarya</taxon>
        <taxon>Ascomycota</taxon>
        <taxon>Pezizomycotina</taxon>
        <taxon>Sordariomycetes</taxon>
        <taxon>Sordariomycetidae</taxon>
        <taxon>Sordariales</taxon>
        <taxon>Sordariaceae</taxon>
        <taxon>Neurospora</taxon>
    </lineage>
</organism>
<dbReference type="InterPro" id="IPR053828">
    <property type="entry name" value="Nucleosidase_C"/>
</dbReference>
<dbReference type="PANTHER" id="PTHR11575:SF43">
    <property type="entry name" value="SER_THR PROTEIN PHOSPHATASE FAMILY (AFU_ORTHOLOGUE AFUA_3G04160)"/>
    <property type="match status" value="1"/>
</dbReference>
<feature type="domain" description="Calcineurin-like phosphoesterase" evidence="1">
    <location>
        <begin position="62"/>
        <end position="285"/>
    </location>
</feature>